<dbReference type="InterPro" id="IPR029063">
    <property type="entry name" value="SAM-dependent_MTases_sf"/>
</dbReference>
<evidence type="ECO:0000256" key="2">
    <source>
        <dbReference type="ARBA" id="ARBA00005369"/>
    </source>
</evidence>
<dbReference type="FunFam" id="3.40.50.150:FF:000010">
    <property type="entry name" value="Protein-L-isoaspartate O-methyltransferase"/>
    <property type="match status" value="1"/>
</dbReference>
<accession>A0A1F5UWX6</accession>
<dbReference type="NCBIfam" id="TIGR00080">
    <property type="entry name" value="pimt"/>
    <property type="match status" value="1"/>
</dbReference>
<dbReference type="EC" id="2.1.1.77" evidence="7"/>
<organism evidence="8 9">
    <name type="scientific">Fraserbacteria sp. (strain RBG_16_55_9)</name>
    <dbReference type="NCBI Taxonomy" id="1817864"/>
    <lineage>
        <taxon>Bacteria</taxon>
        <taxon>Candidatus Fraseribacteriota</taxon>
    </lineage>
</organism>
<dbReference type="Gene3D" id="3.40.50.150">
    <property type="entry name" value="Vaccinia Virus protein VP39"/>
    <property type="match status" value="1"/>
</dbReference>
<dbReference type="PANTHER" id="PTHR11579:SF0">
    <property type="entry name" value="PROTEIN-L-ISOASPARTATE(D-ASPARTATE) O-METHYLTRANSFERASE"/>
    <property type="match status" value="1"/>
</dbReference>
<dbReference type="PANTHER" id="PTHR11579">
    <property type="entry name" value="PROTEIN-L-ISOASPARTATE O-METHYLTRANSFERASE"/>
    <property type="match status" value="1"/>
</dbReference>
<dbReference type="PROSITE" id="PS01279">
    <property type="entry name" value="PCMT"/>
    <property type="match status" value="1"/>
</dbReference>
<dbReference type="Pfam" id="PF01135">
    <property type="entry name" value="PCMT"/>
    <property type="match status" value="1"/>
</dbReference>
<comment type="subcellular location">
    <subcellularLocation>
        <location evidence="1 7">Cytoplasm</location>
    </subcellularLocation>
</comment>
<dbReference type="GO" id="GO:0005737">
    <property type="term" value="C:cytoplasm"/>
    <property type="evidence" value="ECO:0007669"/>
    <property type="project" value="UniProtKB-SubCell"/>
</dbReference>
<evidence type="ECO:0000313" key="8">
    <source>
        <dbReference type="EMBL" id="OGF55655.1"/>
    </source>
</evidence>
<dbReference type="GO" id="GO:0030091">
    <property type="term" value="P:protein repair"/>
    <property type="evidence" value="ECO:0007669"/>
    <property type="project" value="UniProtKB-UniRule"/>
</dbReference>
<dbReference type="EMBL" id="MFGX01000051">
    <property type="protein sequence ID" value="OGF55655.1"/>
    <property type="molecule type" value="Genomic_DNA"/>
</dbReference>
<evidence type="ECO:0000256" key="5">
    <source>
        <dbReference type="ARBA" id="ARBA00022679"/>
    </source>
</evidence>
<dbReference type="STRING" id="1817864.A2Z21_01490"/>
<dbReference type="NCBIfam" id="NF001453">
    <property type="entry name" value="PRK00312.1"/>
    <property type="match status" value="1"/>
</dbReference>
<keyword evidence="4 7" id="KW-0489">Methyltransferase</keyword>
<dbReference type="Proteomes" id="UP000179157">
    <property type="component" value="Unassembled WGS sequence"/>
</dbReference>
<dbReference type="InterPro" id="IPR000682">
    <property type="entry name" value="PCMT"/>
</dbReference>
<dbReference type="HAMAP" id="MF_00090">
    <property type="entry name" value="PIMT"/>
    <property type="match status" value="1"/>
</dbReference>
<protein>
    <recommendedName>
        <fullName evidence="7">Protein-L-isoaspartate O-methyltransferase</fullName>
        <ecNumber evidence="7">2.1.1.77</ecNumber>
    </recommendedName>
    <alternativeName>
        <fullName evidence="7">L-isoaspartyl protein carboxyl methyltransferase</fullName>
    </alternativeName>
    <alternativeName>
        <fullName evidence="7">Protein L-isoaspartyl methyltransferase</fullName>
    </alternativeName>
    <alternativeName>
        <fullName evidence="7">Protein-beta-aspartate methyltransferase</fullName>
        <shortName evidence="7">PIMT</shortName>
    </alternativeName>
</protein>
<evidence type="ECO:0000256" key="6">
    <source>
        <dbReference type="ARBA" id="ARBA00022691"/>
    </source>
</evidence>
<comment type="similarity">
    <text evidence="2 7">Belongs to the methyltransferase superfamily. L-isoaspartyl/D-aspartyl protein methyltransferase family.</text>
</comment>
<feature type="active site" evidence="7">
    <location>
        <position position="73"/>
    </location>
</feature>
<evidence type="ECO:0000313" key="9">
    <source>
        <dbReference type="Proteomes" id="UP000179157"/>
    </source>
</evidence>
<keyword evidence="3 7" id="KW-0963">Cytoplasm</keyword>
<dbReference type="GO" id="GO:0004719">
    <property type="term" value="F:protein-L-isoaspartate (D-aspartate) O-methyltransferase activity"/>
    <property type="evidence" value="ECO:0007669"/>
    <property type="project" value="UniProtKB-UniRule"/>
</dbReference>
<keyword evidence="5 7" id="KW-0808">Transferase</keyword>
<comment type="function">
    <text evidence="7">Catalyzes the methyl esterification of L-isoaspartyl residues in peptides and proteins that result from spontaneous decomposition of normal L-aspartyl and L-asparaginyl residues. It plays a role in the repair and/or degradation of damaged proteins.</text>
</comment>
<dbReference type="GO" id="GO:0032259">
    <property type="term" value="P:methylation"/>
    <property type="evidence" value="ECO:0007669"/>
    <property type="project" value="UniProtKB-KW"/>
</dbReference>
<evidence type="ECO:0000256" key="1">
    <source>
        <dbReference type="ARBA" id="ARBA00004496"/>
    </source>
</evidence>
<comment type="caution">
    <text evidence="8">The sequence shown here is derived from an EMBL/GenBank/DDBJ whole genome shotgun (WGS) entry which is preliminary data.</text>
</comment>
<proteinExistence type="inferred from homology"/>
<evidence type="ECO:0000256" key="4">
    <source>
        <dbReference type="ARBA" id="ARBA00022603"/>
    </source>
</evidence>
<sequence length="232" mass="26215">MNSDQQGAEEAFSGSPQKDRRLMVERLRAQGIRDERVLEVMGRIPRHCFISEQYWDQAYANHPLPIEEGQTISQPYIVALMTETLALKRTDRVLEIGTGSGYQTAILAELAAEVYTIERSRVLLMGTCARLEAAGYPNVHVRLGDGTLGWDEFSPYDVIIATGATPKVPPSLLRQLGEGGRFVLPAGDRQVQRLWLIERHKAELNKRELCYCSFLPLMGKEGWPEEEPTRHH</sequence>
<comment type="catalytic activity">
    <reaction evidence="7">
        <text>[protein]-L-isoaspartate + S-adenosyl-L-methionine = [protein]-L-isoaspartate alpha-methyl ester + S-adenosyl-L-homocysteine</text>
        <dbReference type="Rhea" id="RHEA:12705"/>
        <dbReference type="Rhea" id="RHEA-COMP:12143"/>
        <dbReference type="Rhea" id="RHEA-COMP:12144"/>
        <dbReference type="ChEBI" id="CHEBI:57856"/>
        <dbReference type="ChEBI" id="CHEBI:59789"/>
        <dbReference type="ChEBI" id="CHEBI:90596"/>
        <dbReference type="ChEBI" id="CHEBI:90598"/>
        <dbReference type="EC" id="2.1.1.77"/>
    </reaction>
</comment>
<reference evidence="8 9" key="1">
    <citation type="journal article" date="2016" name="Nat. Commun.">
        <title>Thousands of microbial genomes shed light on interconnected biogeochemical processes in an aquifer system.</title>
        <authorList>
            <person name="Anantharaman K."/>
            <person name="Brown C.T."/>
            <person name="Hug L.A."/>
            <person name="Sharon I."/>
            <person name="Castelle C.J."/>
            <person name="Probst A.J."/>
            <person name="Thomas B.C."/>
            <person name="Singh A."/>
            <person name="Wilkins M.J."/>
            <person name="Karaoz U."/>
            <person name="Brodie E.L."/>
            <person name="Williams K.H."/>
            <person name="Hubbard S.S."/>
            <person name="Banfield J.F."/>
        </authorList>
    </citation>
    <scope>NUCLEOTIDE SEQUENCE [LARGE SCALE GENOMIC DNA]</scope>
    <source>
        <strain evidence="9">RBG_16_55_9</strain>
    </source>
</reference>
<name>A0A1F5UWX6_FRAXR</name>
<keyword evidence="6 7" id="KW-0949">S-adenosyl-L-methionine</keyword>
<gene>
    <name evidence="7" type="primary">pcm</name>
    <name evidence="8" type="ORF">A2Z21_01490</name>
</gene>
<evidence type="ECO:0000256" key="7">
    <source>
        <dbReference type="HAMAP-Rule" id="MF_00090"/>
    </source>
</evidence>
<dbReference type="CDD" id="cd02440">
    <property type="entry name" value="AdoMet_MTases"/>
    <property type="match status" value="1"/>
</dbReference>
<dbReference type="SUPFAM" id="SSF53335">
    <property type="entry name" value="S-adenosyl-L-methionine-dependent methyltransferases"/>
    <property type="match status" value="1"/>
</dbReference>
<evidence type="ECO:0000256" key="3">
    <source>
        <dbReference type="ARBA" id="ARBA00022490"/>
    </source>
</evidence>
<dbReference type="AlphaFoldDB" id="A0A1F5UWX6"/>